<dbReference type="GO" id="GO:0016020">
    <property type="term" value="C:membrane"/>
    <property type="evidence" value="ECO:0007669"/>
    <property type="project" value="InterPro"/>
</dbReference>
<dbReference type="GO" id="GO:0016887">
    <property type="term" value="F:ATP hydrolysis activity"/>
    <property type="evidence" value="ECO:0007669"/>
    <property type="project" value="InterPro"/>
</dbReference>
<dbReference type="AlphaFoldDB" id="A0A0U5EZG6"/>
<protein>
    <submittedName>
        <fullName evidence="6">Lipopolysaccharide transport system ATP-binding protein</fullName>
    </submittedName>
</protein>
<organism evidence="6 7">
    <name type="scientific">Acetobacter senegalensis</name>
    <dbReference type="NCBI Taxonomy" id="446692"/>
    <lineage>
        <taxon>Bacteria</taxon>
        <taxon>Pseudomonadati</taxon>
        <taxon>Pseudomonadota</taxon>
        <taxon>Alphaproteobacteria</taxon>
        <taxon>Acetobacterales</taxon>
        <taxon>Acetobacteraceae</taxon>
        <taxon>Acetobacter</taxon>
    </lineage>
</organism>
<dbReference type="InterPro" id="IPR027417">
    <property type="entry name" value="P-loop_NTPase"/>
</dbReference>
<dbReference type="GO" id="GO:0005524">
    <property type="term" value="F:ATP binding"/>
    <property type="evidence" value="ECO:0007669"/>
    <property type="project" value="UniProtKB-KW"/>
</dbReference>
<keyword evidence="2" id="KW-0813">Transport</keyword>
<dbReference type="KEGG" id="asz:ASN_2684"/>
<gene>
    <name evidence="6" type="primary">rfbE</name>
    <name evidence="6" type="ORF">ASN_2684</name>
</gene>
<dbReference type="EMBL" id="LN606600">
    <property type="protein sequence ID" value="CEF41959.1"/>
    <property type="molecule type" value="Genomic_DNA"/>
</dbReference>
<accession>A0A0U5EZG6</accession>
<dbReference type="Pfam" id="PF00005">
    <property type="entry name" value="ABC_tran"/>
    <property type="match status" value="1"/>
</dbReference>
<dbReference type="Proteomes" id="UP000056109">
    <property type="component" value="Chromosome I"/>
</dbReference>
<keyword evidence="4 6" id="KW-0067">ATP-binding</keyword>
<evidence type="ECO:0000256" key="4">
    <source>
        <dbReference type="ARBA" id="ARBA00022840"/>
    </source>
</evidence>
<dbReference type="CDD" id="cd03220">
    <property type="entry name" value="ABC_KpsT_Wzt"/>
    <property type="match status" value="1"/>
</dbReference>
<evidence type="ECO:0000256" key="2">
    <source>
        <dbReference type="ARBA" id="ARBA00022448"/>
    </source>
</evidence>
<dbReference type="InterPro" id="IPR015860">
    <property type="entry name" value="ABC_transpr_TagH-like"/>
</dbReference>
<dbReference type="SMART" id="SM00382">
    <property type="entry name" value="AAA"/>
    <property type="match status" value="1"/>
</dbReference>
<dbReference type="PANTHER" id="PTHR46743">
    <property type="entry name" value="TEICHOIC ACIDS EXPORT ATP-BINDING PROTEIN TAGH"/>
    <property type="match status" value="1"/>
</dbReference>
<evidence type="ECO:0000313" key="7">
    <source>
        <dbReference type="Proteomes" id="UP000056109"/>
    </source>
</evidence>
<dbReference type="PATRIC" id="fig|446692.3.peg.2808"/>
<name>A0A0U5EZG6_9PROT</name>
<dbReference type="SUPFAM" id="SSF52540">
    <property type="entry name" value="P-loop containing nucleoside triphosphate hydrolases"/>
    <property type="match status" value="1"/>
</dbReference>
<sequence>MASGLCGFLPASGVGLRTLSGYSTYCGQPSSDPVLRDTHHLGAQADWRCSMVALSEPLLFAAGNRAQTLSGSAAQRNGMDNRPCRQRAAVPAGTVHILPLPQQAGILGMSTSPLEARRVPRGTSRIDIDHLSLDFPIFHGGARSLKKMLFKRGKSILNHATGPRTGGQVQMRPGESGTVYVQALEDVSLHIRAGERVGLIGHNGAGKSTLLRVLASIYMPDAPNVHIHGQVAALLDVNSGMNQELTGRENITLMGRHKGMTTAQIKQLEQDVEAFAQLETFMDLPVRLYSTGMRIRLGFGIATTMTPQILLMDEWFMAGDAHFQKRAEERLATVVNGTDILVITSHALDVLEKWCTRLVWMEAGRIHMDGPTQDVMQAYRASAAPPA</sequence>
<comment type="similarity">
    <text evidence="1">Belongs to the ABC transporter superfamily.</text>
</comment>
<keyword evidence="7" id="KW-1185">Reference proteome</keyword>
<evidence type="ECO:0000313" key="6">
    <source>
        <dbReference type="EMBL" id="CEF41959.1"/>
    </source>
</evidence>
<dbReference type="Gene3D" id="3.40.50.300">
    <property type="entry name" value="P-loop containing nucleotide triphosphate hydrolases"/>
    <property type="match status" value="1"/>
</dbReference>
<dbReference type="InterPro" id="IPR003439">
    <property type="entry name" value="ABC_transporter-like_ATP-bd"/>
</dbReference>
<feature type="domain" description="ABC transporter" evidence="5">
    <location>
        <begin position="169"/>
        <end position="387"/>
    </location>
</feature>
<evidence type="ECO:0000259" key="5">
    <source>
        <dbReference type="PROSITE" id="PS50893"/>
    </source>
</evidence>
<evidence type="ECO:0000256" key="1">
    <source>
        <dbReference type="ARBA" id="ARBA00005417"/>
    </source>
</evidence>
<proteinExistence type="inferred from homology"/>
<dbReference type="PANTHER" id="PTHR46743:SF2">
    <property type="entry name" value="TEICHOIC ACIDS EXPORT ATP-BINDING PROTEIN TAGH"/>
    <property type="match status" value="1"/>
</dbReference>
<dbReference type="GO" id="GO:0140359">
    <property type="term" value="F:ABC-type transporter activity"/>
    <property type="evidence" value="ECO:0007669"/>
    <property type="project" value="InterPro"/>
</dbReference>
<reference evidence="7" key="1">
    <citation type="submission" date="2014-09" db="EMBL/GenBank/DDBJ databases">
        <authorList>
            <person name="Illeghems K.G."/>
        </authorList>
    </citation>
    <scope>NUCLEOTIDE SEQUENCE [LARGE SCALE GENOMIC DNA]</scope>
    <source>
        <strain evidence="7">108B</strain>
    </source>
</reference>
<keyword evidence="3" id="KW-0547">Nucleotide-binding</keyword>
<evidence type="ECO:0000256" key="3">
    <source>
        <dbReference type="ARBA" id="ARBA00022741"/>
    </source>
</evidence>
<dbReference type="PROSITE" id="PS50893">
    <property type="entry name" value="ABC_TRANSPORTER_2"/>
    <property type="match status" value="1"/>
</dbReference>
<dbReference type="InterPro" id="IPR050683">
    <property type="entry name" value="Bact_Polysacc_Export_ATP-bd"/>
</dbReference>
<dbReference type="InterPro" id="IPR003593">
    <property type="entry name" value="AAA+_ATPase"/>
</dbReference>